<evidence type="ECO:0000313" key="2">
    <source>
        <dbReference type="Proteomes" id="UP000261580"/>
    </source>
</evidence>
<name>A0A3Q4GAW9_NEOBR</name>
<evidence type="ECO:0000313" key="1">
    <source>
        <dbReference type="Ensembl" id="ENSNBRP00000000077.1"/>
    </source>
</evidence>
<accession>A0A3Q4GAW9</accession>
<reference evidence="1" key="1">
    <citation type="submission" date="2025-08" db="UniProtKB">
        <authorList>
            <consortium name="Ensembl"/>
        </authorList>
    </citation>
    <scope>IDENTIFICATION</scope>
</reference>
<sequence>MRNSTNYAPPPEHYNYPCSGPKSWPSPSSCLTPRSFAGPGSHHRLDPFNLTKTCPLCPNSSDPTLKLNTPYYFRPYFRPCWWLRWIKPNTAPLNNPCSTIFPFPYTPHPSNLLRYNILNIPRI</sequence>
<keyword evidence="2" id="KW-1185">Reference proteome</keyword>
<dbReference type="AlphaFoldDB" id="A0A3Q4GAW9"/>
<dbReference type="Bgee" id="ENSNBRG00000000080">
    <property type="expression patterns" value="Expressed in blood and 8 other cell types or tissues"/>
</dbReference>
<protein>
    <submittedName>
        <fullName evidence="1">Uncharacterized protein</fullName>
    </submittedName>
</protein>
<dbReference type="Ensembl" id="ENSNBRT00000000102.1">
    <property type="protein sequence ID" value="ENSNBRP00000000077.1"/>
    <property type="gene ID" value="ENSNBRG00000000080.1"/>
</dbReference>
<proteinExistence type="predicted"/>
<dbReference type="Proteomes" id="UP000261580">
    <property type="component" value="Unassembled WGS sequence"/>
</dbReference>
<reference evidence="1" key="2">
    <citation type="submission" date="2025-09" db="UniProtKB">
        <authorList>
            <consortium name="Ensembl"/>
        </authorList>
    </citation>
    <scope>IDENTIFICATION</scope>
</reference>
<organism evidence="1 2">
    <name type="scientific">Neolamprologus brichardi</name>
    <name type="common">Fairy cichlid</name>
    <name type="synonym">Lamprologus brichardi</name>
    <dbReference type="NCBI Taxonomy" id="32507"/>
    <lineage>
        <taxon>Eukaryota</taxon>
        <taxon>Metazoa</taxon>
        <taxon>Chordata</taxon>
        <taxon>Craniata</taxon>
        <taxon>Vertebrata</taxon>
        <taxon>Euteleostomi</taxon>
        <taxon>Actinopterygii</taxon>
        <taxon>Neopterygii</taxon>
        <taxon>Teleostei</taxon>
        <taxon>Neoteleostei</taxon>
        <taxon>Acanthomorphata</taxon>
        <taxon>Ovalentaria</taxon>
        <taxon>Cichlomorphae</taxon>
        <taxon>Cichliformes</taxon>
        <taxon>Cichlidae</taxon>
        <taxon>African cichlids</taxon>
        <taxon>Pseudocrenilabrinae</taxon>
        <taxon>Lamprologini</taxon>
        <taxon>Neolamprologus</taxon>
    </lineage>
</organism>